<dbReference type="PANTHER" id="PTHR37935:SF1">
    <property type="entry name" value="CHROMOSOME UNDETERMINED SCAFFOLD_14, WHOLE GENOME SHOTGUN SEQUENCE"/>
    <property type="match status" value="1"/>
</dbReference>
<gene>
    <name evidence="3" type="ORF">ACHAW5_009229</name>
</gene>
<dbReference type="EMBL" id="JALLAZ020000708">
    <property type="protein sequence ID" value="KAL3788872.1"/>
    <property type="molecule type" value="Genomic_DNA"/>
</dbReference>
<protein>
    <submittedName>
        <fullName evidence="3">Uncharacterized protein</fullName>
    </submittedName>
</protein>
<evidence type="ECO:0000313" key="3">
    <source>
        <dbReference type="EMBL" id="KAL3788872.1"/>
    </source>
</evidence>
<feature type="transmembrane region" description="Helical" evidence="2">
    <location>
        <begin position="75"/>
        <end position="96"/>
    </location>
</feature>
<keyword evidence="4" id="KW-1185">Reference proteome</keyword>
<evidence type="ECO:0000256" key="2">
    <source>
        <dbReference type="SAM" id="Phobius"/>
    </source>
</evidence>
<name>A0ABD3PM80_9STRA</name>
<sequence>MTQTRRVSSIIKYKSFNHAKSCVCTDSHRKWPVQNKRDLTSSSGDNHNRDKTDTNTFEDKLKTLRELYAHVRSQISLDIWTLNVVLFTFIVGPYVWNAMQNSRHNDDFYMIPVDDPVEHSVRILLDCAGQDSDQALQDIANNSPEEDAKRILNQFLTSENIRTTASRIASEVIQMEPFQNACKKLVWNIWNDLINDKETYSQLTTLLYTVLQNDKVYSAVKDLLLQLINDEEVNRELTKLVVKLSEEPDVLAATQQVLTKSAHRTMNDPNVLDHSMEFATEVMGDDVVQRTGGDALWNTVGYAVQPSGNAGVGALIVAGVLHFYMSRRGDGGSSGPARDVVQSQLPTQFYDSPPTCNHLYFTPSSSNVNHSAASSFDKVMKSAYRVASIPSFLIGSILKTYDKVTHGVVYMFNAPSRLGSSMIELLCYVSEQVSNKLSFLFLSCRRGLSGTFQAIIVHAKNTPNFITDYWCHLLNIVSVCFSRMTGYASKSTDGASDVF</sequence>
<comment type="caution">
    <text evidence="3">The sequence shown here is derived from an EMBL/GenBank/DDBJ whole genome shotgun (WGS) entry which is preliminary data.</text>
</comment>
<dbReference type="AlphaFoldDB" id="A0ABD3PM80"/>
<keyword evidence="2" id="KW-0472">Membrane</keyword>
<feature type="region of interest" description="Disordered" evidence="1">
    <location>
        <begin position="35"/>
        <end position="54"/>
    </location>
</feature>
<keyword evidence="2" id="KW-0812">Transmembrane</keyword>
<dbReference type="PANTHER" id="PTHR37935">
    <property type="entry name" value="CHROMOSOME UNDETERMINED SCAFFOLD_14, WHOLE GENOME SHOTGUN SEQUENCE"/>
    <property type="match status" value="1"/>
</dbReference>
<reference evidence="3 4" key="1">
    <citation type="submission" date="2024-10" db="EMBL/GenBank/DDBJ databases">
        <title>Updated reference genomes for cyclostephanoid diatoms.</title>
        <authorList>
            <person name="Roberts W.R."/>
            <person name="Alverson A.J."/>
        </authorList>
    </citation>
    <scope>NUCLEOTIDE SEQUENCE [LARGE SCALE GENOMIC DNA]</scope>
    <source>
        <strain evidence="3 4">AJA276-08</strain>
    </source>
</reference>
<evidence type="ECO:0000256" key="1">
    <source>
        <dbReference type="SAM" id="MobiDB-lite"/>
    </source>
</evidence>
<dbReference type="Proteomes" id="UP001530315">
    <property type="component" value="Unassembled WGS sequence"/>
</dbReference>
<keyword evidence="2" id="KW-1133">Transmembrane helix</keyword>
<proteinExistence type="predicted"/>
<evidence type="ECO:0000313" key="4">
    <source>
        <dbReference type="Proteomes" id="UP001530315"/>
    </source>
</evidence>
<accession>A0ABD3PM80</accession>
<organism evidence="3 4">
    <name type="scientific">Stephanodiscus triporus</name>
    <dbReference type="NCBI Taxonomy" id="2934178"/>
    <lineage>
        <taxon>Eukaryota</taxon>
        <taxon>Sar</taxon>
        <taxon>Stramenopiles</taxon>
        <taxon>Ochrophyta</taxon>
        <taxon>Bacillariophyta</taxon>
        <taxon>Coscinodiscophyceae</taxon>
        <taxon>Thalassiosirophycidae</taxon>
        <taxon>Stephanodiscales</taxon>
        <taxon>Stephanodiscaceae</taxon>
        <taxon>Stephanodiscus</taxon>
    </lineage>
</organism>